<dbReference type="EMBL" id="RBIM01000003">
    <property type="protein sequence ID" value="RKR00263.1"/>
    <property type="molecule type" value="Genomic_DNA"/>
</dbReference>
<gene>
    <name evidence="1" type="ORF">C7435_1467</name>
</gene>
<dbReference type="AlphaFoldDB" id="A0A495DDC4"/>
<protein>
    <submittedName>
        <fullName evidence="1">Uncharacterized protein</fullName>
    </submittedName>
</protein>
<dbReference type="RefSeq" id="WP_199288361.1">
    <property type="nucleotide sequence ID" value="NZ_RBIM01000003.1"/>
</dbReference>
<name>A0A495DDC4_9PROT</name>
<reference evidence="1 2" key="1">
    <citation type="submission" date="2018-10" db="EMBL/GenBank/DDBJ databases">
        <title>Genomic Encyclopedia of Type Strains, Phase IV (KMG-IV): sequencing the most valuable type-strain genomes for metagenomic binning, comparative biology and taxonomic classification.</title>
        <authorList>
            <person name="Goeker M."/>
        </authorList>
    </citation>
    <scope>NUCLEOTIDE SEQUENCE [LARGE SCALE GENOMIC DNA]</scope>
    <source>
        <strain evidence="1 2">DSM 4734</strain>
    </source>
</reference>
<proteinExistence type="predicted"/>
<dbReference type="Proteomes" id="UP000273675">
    <property type="component" value="Unassembled WGS sequence"/>
</dbReference>
<organism evidence="1 2">
    <name type="scientific">Maricaulis maris</name>
    <dbReference type="NCBI Taxonomy" id="74318"/>
    <lineage>
        <taxon>Bacteria</taxon>
        <taxon>Pseudomonadati</taxon>
        <taxon>Pseudomonadota</taxon>
        <taxon>Alphaproteobacteria</taxon>
        <taxon>Maricaulales</taxon>
        <taxon>Maricaulaceae</taxon>
        <taxon>Maricaulis</taxon>
    </lineage>
</organism>
<accession>A0A495DDC4</accession>
<evidence type="ECO:0000313" key="2">
    <source>
        <dbReference type="Proteomes" id="UP000273675"/>
    </source>
</evidence>
<comment type="caution">
    <text evidence="1">The sequence shown here is derived from an EMBL/GenBank/DDBJ whole genome shotgun (WGS) entry which is preliminary data.</text>
</comment>
<sequence length="176" mass="18938">MEPNGFDIPASERAVLGEAPLTAEALRTANINPTTGLATDYLNHFNEVVMLMEMLPDMPDCAEDVLDWAPADYPSHFANSSFKDKELAILAYRAAPNAVRAHLETLILQINGEVERAQSVLRETTSPEACARIAELASEEIRPLISAASGTIHGGSTTEDELDDEAAQANVDALFG</sequence>
<evidence type="ECO:0000313" key="1">
    <source>
        <dbReference type="EMBL" id="RKR00263.1"/>
    </source>
</evidence>